<dbReference type="Gene3D" id="2.70.98.70">
    <property type="match status" value="1"/>
</dbReference>
<accession>A0A2V5K819</accession>
<keyword evidence="2" id="KW-0732">Signal</keyword>
<dbReference type="InterPro" id="IPR012480">
    <property type="entry name" value="Hepar_II_III_C"/>
</dbReference>
<evidence type="ECO:0000259" key="3">
    <source>
        <dbReference type="Pfam" id="PF07940"/>
    </source>
</evidence>
<comment type="caution">
    <text evidence="4">The sequence shown here is derived from an EMBL/GenBank/DDBJ whole genome shotgun (WGS) entry which is preliminary data.</text>
</comment>
<dbReference type="GO" id="GO:0016829">
    <property type="term" value="F:lyase activity"/>
    <property type="evidence" value="ECO:0007669"/>
    <property type="project" value="InterPro"/>
</dbReference>
<dbReference type="Pfam" id="PF07940">
    <property type="entry name" value="Hepar_II_III_C"/>
    <property type="match status" value="1"/>
</dbReference>
<dbReference type="OrthoDB" id="2491499at2"/>
<evidence type="ECO:0000313" key="5">
    <source>
        <dbReference type="Proteomes" id="UP000247476"/>
    </source>
</evidence>
<dbReference type="Gene3D" id="2.60.40.1080">
    <property type="match status" value="1"/>
</dbReference>
<dbReference type="InterPro" id="IPR008929">
    <property type="entry name" value="Chondroitin_lyas"/>
</dbReference>
<sequence length="1288" mass="139780">MSSYARRPLSVAMCLLMLLSVLTIAAPNAASAEPTEGEFVMPDTTVYRFGSASGTERPVALVGDPNAAPKVTAAANGVKIQSTTASPSRTFEFDVAQSGTYAIKLGGMTAQDGGTADVAIDGAKVGRYGFYSVTGQYPRPDLLVGRLTLAAGKHTITLTATDKGNGAGNGTGTVMYPNRLVLTELGSVTNSKTRRTYFTEAKMAAARDNVQQYDWAAALRDGVLARADAFVALGYEGLWNLVPTQAIPRSYNTNQLTGNFSPVSGDLKPYGNYPWKADPLNEPWKLTDPASGYKFPTNDFPAYYRSGLDEHGNFDPKRADRSLLVNTLYPEKGPTWGVDDGYGWVDPATNKRYTFVAYYAHWFAWYGSPANVHGALSSLQSAYIYTGDEKYAKAGAVLLDRVADIYPSMDVAEFSNAIYVNSHGGTGDGKVVGSIWETSLVKVFIGAYDAFFTAFDAPDVVSFLQAKGQQYDLPLKNSGAELRRNVEDGILRQVKPGMYWDQIRGNNGFHQSAVAMAAVVHDTLPETKQWLDFVFQPGTFVNQIPRRVTGGNVLFSMVNDVDRDGHGNEAGPGYNRLWIGNYLTVADVLDGYDKYPAADLYENVKFRKMFQAMYPLLMLGKYTPSIGDSGTTGQPGVLVDKAQSIKAFERFGDPVYAQLAYMLNGNKTEGIHSDVYTPDPNKVARDIEAVIAQYGPLDLDSVNLTGYGFAGLRDGEAGADEDTRRGLWMYYGRSGGHGHRDALNIGLYGFGLDLAPDLGYPEQANATDVNRFEWVQNTISHNTVLVDKQKQLAQWDGTPTLYDDSPMVKLIEVEAPEAYPQTERYKRTSAMIKVDGANSYVVDFFRVKGGNEHHFSFHAAEGPVTTEGLDLTAQPTGTYAGPDVEFGQRPAGDSVTGSGYTGPGFHWLKNVERDDAPPSRFSVDYDVVDTWRVLPQDENIHVRLTMVGDVDDVALADGVPPQNKPGNPKSVKYVVAHRSGTDLDSTFASVIEPYKDQRFVSSIEEAAVAPAEGTVTSSVYGVKALKVRLTDDRTDYIVSSLDPNAAVVVDGAVRFQGAFGVYSEKDGQPVFAYANDGAYIGKAGTSFESAGVARLEGTVVDFTKELSLDNRLKAELDLQGQDPLSLVGASVYVRNDGKRNATYLIRSVTPLGGNLYEFGLGDVTLIRSYASPTDLSQGFVYDVAAGNAFSIPLARQRLWLSDVRIEAPKTELGKNETVDLQVKGFYADGSEADLTGYDFEWSSDRPNVANVNGQERLKAHNQGNATVSTPVTLDGVTRTGSLAVSVTR</sequence>
<evidence type="ECO:0000256" key="1">
    <source>
        <dbReference type="ARBA" id="ARBA00004196"/>
    </source>
</evidence>
<dbReference type="Proteomes" id="UP000247476">
    <property type="component" value="Unassembled WGS sequence"/>
</dbReference>
<evidence type="ECO:0000313" key="4">
    <source>
        <dbReference type="EMBL" id="PYI53993.1"/>
    </source>
</evidence>
<protein>
    <recommendedName>
        <fullName evidence="3">Heparinase II/III-like C-terminal domain-containing protein</fullName>
    </recommendedName>
</protein>
<feature type="signal peptide" evidence="2">
    <location>
        <begin position="1"/>
        <end position="25"/>
    </location>
</feature>
<dbReference type="GO" id="GO:0030313">
    <property type="term" value="C:cell envelope"/>
    <property type="evidence" value="ECO:0007669"/>
    <property type="project" value="UniProtKB-SubCell"/>
</dbReference>
<gene>
    <name evidence="4" type="ORF">DLM86_15715</name>
</gene>
<dbReference type="SUPFAM" id="SSF49785">
    <property type="entry name" value="Galactose-binding domain-like"/>
    <property type="match status" value="1"/>
</dbReference>
<dbReference type="SUPFAM" id="SSF48230">
    <property type="entry name" value="Chondroitin AC/alginate lyase"/>
    <property type="match status" value="1"/>
</dbReference>
<keyword evidence="5" id="KW-1185">Reference proteome</keyword>
<reference evidence="4 5" key="1">
    <citation type="submission" date="2018-05" db="EMBL/GenBank/DDBJ databases">
        <title>Paenibacillus flagellatus sp. nov., isolated from selenium mineral soil.</title>
        <authorList>
            <person name="Dai X."/>
        </authorList>
    </citation>
    <scope>NUCLEOTIDE SEQUENCE [LARGE SCALE GENOMIC DNA]</scope>
    <source>
        <strain evidence="4 5">DXL2</strain>
    </source>
</reference>
<evidence type="ECO:0000256" key="2">
    <source>
        <dbReference type="SAM" id="SignalP"/>
    </source>
</evidence>
<feature type="domain" description="Heparinase II/III-like C-terminal" evidence="3">
    <location>
        <begin position="733"/>
        <end position="860"/>
    </location>
</feature>
<organism evidence="4 5">
    <name type="scientific">Paenibacillus flagellatus</name>
    <dbReference type="NCBI Taxonomy" id="2211139"/>
    <lineage>
        <taxon>Bacteria</taxon>
        <taxon>Bacillati</taxon>
        <taxon>Bacillota</taxon>
        <taxon>Bacilli</taxon>
        <taxon>Bacillales</taxon>
        <taxon>Paenibacillaceae</taxon>
        <taxon>Paenibacillus</taxon>
    </lineage>
</organism>
<dbReference type="InterPro" id="IPR008979">
    <property type="entry name" value="Galactose-bd-like_sf"/>
</dbReference>
<proteinExistence type="predicted"/>
<dbReference type="Gene3D" id="2.60.120.260">
    <property type="entry name" value="Galactose-binding domain-like"/>
    <property type="match status" value="1"/>
</dbReference>
<dbReference type="Gene3D" id="1.50.10.100">
    <property type="entry name" value="Chondroitin AC/alginate lyase"/>
    <property type="match status" value="1"/>
</dbReference>
<comment type="subcellular location">
    <subcellularLocation>
        <location evidence="1">Cell envelope</location>
    </subcellularLocation>
</comment>
<dbReference type="RefSeq" id="WP_110840978.1">
    <property type="nucleotide sequence ID" value="NZ_QJVJ01000006.1"/>
</dbReference>
<name>A0A2V5K819_9BACL</name>
<dbReference type="EMBL" id="QJVJ01000006">
    <property type="protein sequence ID" value="PYI53993.1"/>
    <property type="molecule type" value="Genomic_DNA"/>
</dbReference>
<feature type="chain" id="PRO_5039554634" description="Heparinase II/III-like C-terminal domain-containing protein" evidence="2">
    <location>
        <begin position="26"/>
        <end position="1288"/>
    </location>
</feature>